<dbReference type="PANTHER" id="PTHR43008:SF8">
    <property type="entry name" value="BENZIL REDUCTASE ((S)-BENZOIN FORMING) IRC24"/>
    <property type="match status" value="1"/>
</dbReference>
<organism evidence="5 6">
    <name type="scientific">Testicularia cyperi</name>
    <dbReference type="NCBI Taxonomy" id="1882483"/>
    <lineage>
        <taxon>Eukaryota</taxon>
        <taxon>Fungi</taxon>
        <taxon>Dikarya</taxon>
        <taxon>Basidiomycota</taxon>
        <taxon>Ustilaginomycotina</taxon>
        <taxon>Ustilaginomycetes</taxon>
        <taxon>Ustilaginales</taxon>
        <taxon>Anthracoideaceae</taxon>
        <taxon>Testicularia</taxon>
    </lineage>
</organism>
<dbReference type="InterPro" id="IPR036291">
    <property type="entry name" value="NAD(P)-bd_dom_sf"/>
</dbReference>
<dbReference type="InterPro" id="IPR002347">
    <property type="entry name" value="SDR_fam"/>
</dbReference>
<evidence type="ECO:0000313" key="6">
    <source>
        <dbReference type="Proteomes" id="UP000246740"/>
    </source>
</evidence>
<sequence>MSANTASSGGKPVVLLTGASRGLGLGILKLLLSGSGSLSTGSASFQAASVVTVSRTLSDELKALQTQHPDDLVCVQGDVADPNVNQHAVQTATHKWGRLNSVVLNAGIVTTDKIADLTPEAFSEILSVNTVSLVTTVRAALPALRASGGSVVFVSSGAAVGNTAGWTAYNASKAAMNAIARTLANEEPELAVFSVRPGVIDTDMQTFLRSDGHLRMKESEVQRFLTMHKEGKLLQPHQPGFSIAALALKGTRDSPKDKDGNGLGSQGAFFNWDAPELADGFKL</sequence>
<dbReference type="EMBL" id="KZ819229">
    <property type="protein sequence ID" value="PWY96987.1"/>
    <property type="molecule type" value="Genomic_DNA"/>
</dbReference>
<dbReference type="InParanoid" id="A0A317XGH7"/>
<dbReference type="FunCoup" id="A0A317XGH7">
    <property type="interactions" value="16"/>
</dbReference>
<dbReference type="Pfam" id="PF00106">
    <property type="entry name" value="adh_short"/>
    <property type="match status" value="1"/>
</dbReference>
<dbReference type="SUPFAM" id="SSF51735">
    <property type="entry name" value="NAD(P)-binding Rossmann-fold domains"/>
    <property type="match status" value="1"/>
</dbReference>
<dbReference type="AlphaFoldDB" id="A0A317XGH7"/>
<proteinExistence type="inferred from homology"/>
<evidence type="ECO:0000256" key="4">
    <source>
        <dbReference type="RuleBase" id="RU000363"/>
    </source>
</evidence>
<evidence type="ECO:0000256" key="3">
    <source>
        <dbReference type="ARBA" id="ARBA00023002"/>
    </source>
</evidence>
<dbReference type="PROSITE" id="PS00061">
    <property type="entry name" value="ADH_SHORT"/>
    <property type="match status" value="1"/>
</dbReference>
<evidence type="ECO:0000313" key="5">
    <source>
        <dbReference type="EMBL" id="PWY96987.1"/>
    </source>
</evidence>
<dbReference type="GO" id="GO:0050664">
    <property type="term" value="F:oxidoreductase activity, acting on NAD(P)H, oxygen as acceptor"/>
    <property type="evidence" value="ECO:0007669"/>
    <property type="project" value="TreeGrafter"/>
</dbReference>
<dbReference type="Proteomes" id="UP000246740">
    <property type="component" value="Unassembled WGS sequence"/>
</dbReference>
<reference evidence="5 6" key="1">
    <citation type="journal article" date="2018" name="Mol. Biol. Evol.">
        <title>Broad Genomic Sampling Reveals a Smut Pathogenic Ancestry of the Fungal Clade Ustilaginomycotina.</title>
        <authorList>
            <person name="Kijpornyongpan T."/>
            <person name="Mondo S.J."/>
            <person name="Barry K."/>
            <person name="Sandor L."/>
            <person name="Lee J."/>
            <person name="Lipzen A."/>
            <person name="Pangilinan J."/>
            <person name="LaButti K."/>
            <person name="Hainaut M."/>
            <person name="Henrissat B."/>
            <person name="Grigoriev I.V."/>
            <person name="Spatafora J.W."/>
            <person name="Aime M.C."/>
        </authorList>
    </citation>
    <scope>NUCLEOTIDE SEQUENCE [LARGE SCALE GENOMIC DNA]</scope>
    <source>
        <strain evidence="5 6">MCA 3645</strain>
    </source>
</reference>
<dbReference type="OrthoDB" id="9876299at2759"/>
<dbReference type="STRING" id="1882483.A0A317XGH7"/>
<dbReference type="Gene3D" id="3.40.50.720">
    <property type="entry name" value="NAD(P)-binding Rossmann-like Domain"/>
    <property type="match status" value="1"/>
</dbReference>
<comment type="similarity">
    <text evidence="1 4">Belongs to the short-chain dehydrogenases/reductases (SDR) family.</text>
</comment>
<dbReference type="PRINTS" id="PR00081">
    <property type="entry name" value="GDHRDH"/>
</dbReference>
<keyword evidence="2" id="KW-0521">NADP</keyword>
<name>A0A317XGH7_9BASI</name>
<evidence type="ECO:0000256" key="2">
    <source>
        <dbReference type="ARBA" id="ARBA00022857"/>
    </source>
</evidence>
<keyword evidence="3" id="KW-0560">Oxidoreductase</keyword>
<dbReference type="PANTHER" id="PTHR43008">
    <property type="entry name" value="BENZIL REDUCTASE"/>
    <property type="match status" value="1"/>
</dbReference>
<dbReference type="InterPro" id="IPR020904">
    <property type="entry name" value="Sc_DH/Rdtase_CS"/>
</dbReference>
<evidence type="ECO:0000256" key="1">
    <source>
        <dbReference type="ARBA" id="ARBA00006484"/>
    </source>
</evidence>
<dbReference type="GO" id="GO:0016616">
    <property type="term" value="F:oxidoreductase activity, acting on the CH-OH group of donors, NAD or NADP as acceptor"/>
    <property type="evidence" value="ECO:0007669"/>
    <property type="project" value="UniProtKB-ARBA"/>
</dbReference>
<dbReference type="PRINTS" id="PR00080">
    <property type="entry name" value="SDRFAMILY"/>
</dbReference>
<accession>A0A317XGH7</accession>
<protein>
    <submittedName>
        <fullName evidence="5">NAD(P)-binding protein</fullName>
    </submittedName>
</protein>
<gene>
    <name evidence="5" type="ORF">BCV70DRAFT_203255</name>
</gene>
<keyword evidence="6" id="KW-1185">Reference proteome</keyword>